<dbReference type="PROSITE" id="PS51160">
    <property type="entry name" value="ACYLPHOSPHATASE_3"/>
    <property type="match status" value="1"/>
</dbReference>
<comment type="catalytic activity">
    <reaction evidence="3 4">
        <text>an acyl phosphate + H2O = a carboxylate + phosphate + H(+)</text>
        <dbReference type="Rhea" id="RHEA:14965"/>
        <dbReference type="ChEBI" id="CHEBI:15377"/>
        <dbReference type="ChEBI" id="CHEBI:15378"/>
        <dbReference type="ChEBI" id="CHEBI:29067"/>
        <dbReference type="ChEBI" id="CHEBI:43474"/>
        <dbReference type="ChEBI" id="CHEBI:59918"/>
        <dbReference type="EC" id="3.6.1.7"/>
    </reaction>
</comment>
<dbReference type="Pfam" id="PF00708">
    <property type="entry name" value="Acylphosphatase"/>
    <property type="match status" value="1"/>
</dbReference>
<dbReference type="InterPro" id="IPR001792">
    <property type="entry name" value="Acylphosphatase-like_dom"/>
</dbReference>
<evidence type="ECO:0000256" key="1">
    <source>
        <dbReference type="ARBA" id="ARBA00005614"/>
    </source>
</evidence>
<dbReference type="SUPFAM" id="SSF54975">
    <property type="entry name" value="Acylphosphatase/BLUF domain-like"/>
    <property type="match status" value="1"/>
</dbReference>
<evidence type="ECO:0000256" key="3">
    <source>
        <dbReference type="ARBA" id="ARBA00047645"/>
    </source>
</evidence>
<feature type="domain" description="Acylphosphatase-like" evidence="6">
    <location>
        <begin position="3"/>
        <end position="89"/>
    </location>
</feature>
<protein>
    <recommendedName>
        <fullName evidence="2 4">acylphosphatase</fullName>
        <ecNumber evidence="2 4">3.6.1.7</ecNumber>
    </recommendedName>
</protein>
<gene>
    <name evidence="7" type="ORF">GCM10009416_15230</name>
</gene>
<sequence length="91" mass="10084">MNARHLRIEGRVHGVGYRDWLVQEASRLGLYGWVRNRRDGSVEAVVAGDAAAVQELLTLCRRGPASARVDRITESFAEAPAEPGFRRLPSL</sequence>
<proteinExistence type="inferred from homology"/>
<dbReference type="PANTHER" id="PTHR47268">
    <property type="entry name" value="ACYLPHOSPHATASE"/>
    <property type="match status" value="1"/>
</dbReference>
<dbReference type="PROSITE" id="PS00151">
    <property type="entry name" value="ACYLPHOSPHATASE_2"/>
    <property type="match status" value="1"/>
</dbReference>
<dbReference type="InterPro" id="IPR036046">
    <property type="entry name" value="Acylphosphatase-like_dom_sf"/>
</dbReference>
<evidence type="ECO:0000256" key="4">
    <source>
        <dbReference type="PROSITE-ProRule" id="PRU00520"/>
    </source>
</evidence>
<evidence type="ECO:0000313" key="8">
    <source>
        <dbReference type="Proteomes" id="UP001501588"/>
    </source>
</evidence>
<dbReference type="Proteomes" id="UP001501588">
    <property type="component" value="Unassembled WGS sequence"/>
</dbReference>
<comment type="similarity">
    <text evidence="1 5">Belongs to the acylphosphatase family.</text>
</comment>
<dbReference type="InterPro" id="IPR020456">
    <property type="entry name" value="Acylphosphatase"/>
</dbReference>
<dbReference type="PRINTS" id="PR00112">
    <property type="entry name" value="ACYLPHPHTASE"/>
</dbReference>
<dbReference type="EMBL" id="BAAAFZ010000015">
    <property type="protein sequence ID" value="GAA0577632.1"/>
    <property type="molecule type" value="Genomic_DNA"/>
</dbReference>
<name>A0ABN1EYC3_9PROT</name>
<evidence type="ECO:0000256" key="5">
    <source>
        <dbReference type="RuleBase" id="RU004168"/>
    </source>
</evidence>
<reference evidence="7 8" key="1">
    <citation type="journal article" date="2019" name="Int. J. Syst. Evol. Microbiol.">
        <title>The Global Catalogue of Microorganisms (GCM) 10K type strain sequencing project: providing services to taxonomists for standard genome sequencing and annotation.</title>
        <authorList>
            <consortium name="The Broad Institute Genomics Platform"/>
            <consortium name="The Broad Institute Genome Sequencing Center for Infectious Disease"/>
            <person name="Wu L."/>
            <person name="Ma J."/>
        </authorList>
    </citation>
    <scope>NUCLEOTIDE SEQUENCE [LARGE SCALE GENOMIC DNA]</scope>
    <source>
        <strain evidence="7 8">JCM 9933</strain>
    </source>
</reference>
<organism evidence="7 8">
    <name type="scientific">Craurococcus roseus</name>
    <dbReference type="NCBI Taxonomy" id="77585"/>
    <lineage>
        <taxon>Bacteria</taxon>
        <taxon>Pseudomonadati</taxon>
        <taxon>Pseudomonadota</taxon>
        <taxon>Alphaproteobacteria</taxon>
        <taxon>Acetobacterales</taxon>
        <taxon>Acetobacteraceae</taxon>
        <taxon>Craurococcus</taxon>
    </lineage>
</organism>
<feature type="active site" evidence="4">
    <location>
        <position position="18"/>
    </location>
</feature>
<dbReference type="RefSeq" id="WP_343894607.1">
    <property type="nucleotide sequence ID" value="NZ_BAAAFZ010000015.1"/>
</dbReference>
<dbReference type="PANTHER" id="PTHR47268:SF4">
    <property type="entry name" value="ACYLPHOSPHATASE"/>
    <property type="match status" value="1"/>
</dbReference>
<dbReference type="NCBIfam" id="NF010996">
    <property type="entry name" value="PRK14421.1"/>
    <property type="match status" value="1"/>
</dbReference>
<comment type="caution">
    <text evidence="7">The sequence shown here is derived from an EMBL/GenBank/DDBJ whole genome shotgun (WGS) entry which is preliminary data.</text>
</comment>
<keyword evidence="8" id="KW-1185">Reference proteome</keyword>
<accession>A0ABN1EYC3</accession>
<dbReference type="InterPro" id="IPR017968">
    <property type="entry name" value="Acylphosphatase_CS"/>
</dbReference>
<evidence type="ECO:0000256" key="2">
    <source>
        <dbReference type="ARBA" id="ARBA00012150"/>
    </source>
</evidence>
<dbReference type="EC" id="3.6.1.7" evidence="2 4"/>
<feature type="active site" evidence="4">
    <location>
        <position position="36"/>
    </location>
</feature>
<evidence type="ECO:0000313" key="7">
    <source>
        <dbReference type="EMBL" id="GAA0577632.1"/>
    </source>
</evidence>
<keyword evidence="4" id="KW-0378">Hydrolase</keyword>
<evidence type="ECO:0000259" key="6">
    <source>
        <dbReference type="PROSITE" id="PS51160"/>
    </source>
</evidence>
<dbReference type="Gene3D" id="3.30.70.100">
    <property type="match status" value="1"/>
</dbReference>